<dbReference type="EMBL" id="UINC01204020">
    <property type="protein sequence ID" value="SVE24549.1"/>
    <property type="molecule type" value="Genomic_DNA"/>
</dbReference>
<dbReference type="InterPro" id="IPR043141">
    <property type="entry name" value="Ribosomal_uL10-like_sf"/>
</dbReference>
<dbReference type="Pfam" id="PF00466">
    <property type="entry name" value="Ribosomal_L10"/>
    <property type="match status" value="1"/>
</dbReference>
<dbReference type="InterPro" id="IPR022973">
    <property type="entry name" value="Ribosomal_uL10_bac"/>
</dbReference>
<dbReference type="PANTHER" id="PTHR11560">
    <property type="entry name" value="39S RIBOSOMAL PROTEIN L10, MITOCHONDRIAL"/>
    <property type="match status" value="1"/>
</dbReference>
<gene>
    <name evidence="4" type="ORF">METZ01_LOCUS477403</name>
</gene>
<dbReference type="Gene3D" id="3.30.70.1730">
    <property type="match status" value="1"/>
</dbReference>
<reference evidence="4" key="1">
    <citation type="submission" date="2018-05" db="EMBL/GenBank/DDBJ databases">
        <authorList>
            <person name="Lanie J.A."/>
            <person name="Ng W.-L."/>
            <person name="Kazmierczak K.M."/>
            <person name="Andrzejewski T.M."/>
            <person name="Davidsen T.M."/>
            <person name="Wayne K.J."/>
            <person name="Tettelin H."/>
            <person name="Glass J.I."/>
            <person name="Rusch D."/>
            <person name="Podicherti R."/>
            <person name="Tsui H.-C.T."/>
            <person name="Winkler M.E."/>
        </authorList>
    </citation>
    <scope>NUCLEOTIDE SEQUENCE</scope>
</reference>
<evidence type="ECO:0000256" key="2">
    <source>
        <dbReference type="ARBA" id="ARBA00022980"/>
    </source>
</evidence>
<evidence type="ECO:0008006" key="5">
    <source>
        <dbReference type="Google" id="ProtNLM"/>
    </source>
</evidence>
<protein>
    <recommendedName>
        <fullName evidence="5">50S ribosomal protein L10</fullName>
    </recommendedName>
</protein>
<evidence type="ECO:0000256" key="3">
    <source>
        <dbReference type="ARBA" id="ARBA00023274"/>
    </source>
</evidence>
<evidence type="ECO:0000256" key="1">
    <source>
        <dbReference type="ARBA" id="ARBA00008889"/>
    </source>
</evidence>
<dbReference type="GO" id="GO:1990904">
    <property type="term" value="C:ribonucleoprotein complex"/>
    <property type="evidence" value="ECO:0007669"/>
    <property type="project" value="UniProtKB-KW"/>
</dbReference>
<dbReference type="SUPFAM" id="SSF160369">
    <property type="entry name" value="Ribosomal protein L10-like"/>
    <property type="match status" value="1"/>
</dbReference>
<evidence type="ECO:0000313" key="4">
    <source>
        <dbReference type="EMBL" id="SVE24549.1"/>
    </source>
</evidence>
<keyword evidence="2" id="KW-0689">Ribosomal protein</keyword>
<accession>A0A383BXK6</accession>
<organism evidence="4">
    <name type="scientific">marine metagenome</name>
    <dbReference type="NCBI Taxonomy" id="408172"/>
    <lineage>
        <taxon>unclassified sequences</taxon>
        <taxon>metagenomes</taxon>
        <taxon>ecological metagenomes</taxon>
    </lineage>
</organism>
<proteinExistence type="inferred from homology"/>
<dbReference type="Gene3D" id="6.10.250.290">
    <property type="match status" value="1"/>
</dbReference>
<dbReference type="InterPro" id="IPR047865">
    <property type="entry name" value="Ribosomal_uL10_bac_type"/>
</dbReference>
<comment type="similarity">
    <text evidence="1">Belongs to the universal ribosomal protein uL10 family.</text>
</comment>
<dbReference type="InterPro" id="IPR001790">
    <property type="entry name" value="Ribosomal_uL10"/>
</dbReference>
<dbReference type="AlphaFoldDB" id="A0A383BXK6"/>
<dbReference type="NCBIfam" id="NF000955">
    <property type="entry name" value="PRK00099.1-1"/>
    <property type="match status" value="1"/>
</dbReference>
<keyword evidence="3" id="KW-0687">Ribonucleoprotein</keyword>
<dbReference type="CDD" id="cd05797">
    <property type="entry name" value="Ribosomal_L10"/>
    <property type="match status" value="1"/>
</dbReference>
<sequence>MANDIKIKVVKDTEERFKESTAIYFTKYTGMDVKQATALRKKFKDNSVDYIVTKNTLTKIAAKNVGFEEKIINSLCNGQIGIAYTKGDPSSPAKVIKDFIKDNDGSLEVMGLFIEGENFPAEQYKKIADLPSKEELLTKFVIGLNSPMTKVVTIMNATMVKMVTA</sequence>
<feature type="non-terminal residue" evidence="4">
    <location>
        <position position="165"/>
    </location>
</feature>
<name>A0A383BXK6_9ZZZZ</name>
<dbReference type="GO" id="GO:0005840">
    <property type="term" value="C:ribosome"/>
    <property type="evidence" value="ECO:0007669"/>
    <property type="project" value="UniProtKB-KW"/>
</dbReference>
<dbReference type="HAMAP" id="MF_00362">
    <property type="entry name" value="Ribosomal_uL10"/>
    <property type="match status" value="1"/>
</dbReference>